<organism evidence="1 2">
    <name type="scientific">Olea europaea subsp. europaea</name>
    <dbReference type="NCBI Taxonomy" id="158383"/>
    <lineage>
        <taxon>Eukaryota</taxon>
        <taxon>Viridiplantae</taxon>
        <taxon>Streptophyta</taxon>
        <taxon>Embryophyta</taxon>
        <taxon>Tracheophyta</taxon>
        <taxon>Spermatophyta</taxon>
        <taxon>Magnoliopsida</taxon>
        <taxon>eudicotyledons</taxon>
        <taxon>Gunneridae</taxon>
        <taxon>Pentapetalae</taxon>
        <taxon>asterids</taxon>
        <taxon>lamiids</taxon>
        <taxon>Lamiales</taxon>
        <taxon>Oleaceae</taxon>
        <taxon>Oleeae</taxon>
        <taxon>Olea</taxon>
    </lineage>
</organism>
<gene>
    <name evidence="1" type="ORF">OLEA9_A004510</name>
</gene>
<accession>A0A8S0UPA6</accession>
<name>A0A8S0UPA6_OLEEU</name>
<reference evidence="1 2" key="1">
    <citation type="submission" date="2019-12" db="EMBL/GenBank/DDBJ databases">
        <authorList>
            <person name="Alioto T."/>
            <person name="Alioto T."/>
            <person name="Gomez Garrido J."/>
        </authorList>
    </citation>
    <scope>NUCLEOTIDE SEQUENCE [LARGE SCALE GENOMIC DNA]</scope>
</reference>
<comment type="caution">
    <text evidence="1">The sequence shown here is derived from an EMBL/GenBank/DDBJ whole genome shotgun (WGS) entry which is preliminary data.</text>
</comment>
<sequence length="235" mass="26988">MRDLSIFLLKISLAAKMRKGFRNFCNGDASTATLDQQKLDPYNLESNTQGERHATLEEMIKQLDLEEKMARREKLDDDDDDRVIPHRMSCVNSSDILRTARNALNQYPRFSLDGKDSMYRSSFQNLASASRKSISRNHGSNIEAERTRRLPSKLAGERVIWCKPGAVAKLMGLEAMPIPVKRQNIRRKTERHENFGNDLRREIKGSCSRTGYCFMKPVAVELPNGELGWPIRRFL</sequence>
<evidence type="ECO:0000313" key="2">
    <source>
        <dbReference type="Proteomes" id="UP000594638"/>
    </source>
</evidence>
<protein>
    <recommendedName>
        <fullName evidence="3">DUF3741 domain-containing protein</fullName>
    </recommendedName>
</protein>
<evidence type="ECO:0000313" key="1">
    <source>
        <dbReference type="EMBL" id="CAA3022020.1"/>
    </source>
</evidence>
<proteinExistence type="predicted"/>
<dbReference type="EMBL" id="CACTIH010009063">
    <property type="protein sequence ID" value="CAA3022020.1"/>
    <property type="molecule type" value="Genomic_DNA"/>
</dbReference>
<dbReference type="Gramene" id="OE9A004510T1">
    <property type="protein sequence ID" value="OE9A004510C1"/>
    <property type="gene ID" value="OE9A004510"/>
</dbReference>
<dbReference type="Proteomes" id="UP000594638">
    <property type="component" value="Unassembled WGS sequence"/>
</dbReference>
<dbReference type="AlphaFoldDB" id="A0A8S0UPA6"/>
<dbReference type="PANTHER" id="PTHR37897">
    <property type="entry name" value="DNAK FAMILY PROTEIN"/>
    <property type="match status" value="1"/>
</dbReference>
<dbReference type="OrthoDB" id="1931242at2759"/>
<evidence type="ECO:0008006" key="3">
    <source>
        <dbReference type="Google" id="ProtNLM"/>
    </source>
</evidence>
<dbReference type="PANTHER" id="PTHR37897:SF1">
    <property type="entry name" value="DUF3741 DOMAIN-CONTAINING PROTEIN"/>
    <property type="match status" value="1"/>
</dbReference>
<keyword evidence="2" id="KW-1185">Reference proteome</keyword>